<organism evidence="8 9">
    <name type="scientific">Streptomyces synnematoformans</name>
    <dbReference type="NCBI Taxonomy" id="415721"/>
    <lineage>
        <taxon>Bacteria</taxon>
        <taxon>Bacillati</taxon>
        <taxon>Actinomycetota</taxon>
        <taxon>Actinomycetes</taxon>
        <taxon>Kitasatosporales</taxon>
        <taxon>Streptomycetaceae</taxon>
        <taxon>Streptomyces</taxon>
    </lineage>
</organism>
<comment type="caution">
    <text evidence="8">The sequence shown here is derived from an EMBL/GenBank/DDBJ whole genome shotgun (WGS) entry which is preliminary data.</text>
</comment>
<evidence type="ECO:0000256" key="5">
    <source>
        <dbReference type="SAM" id="Coils"/>
    </source>
</evidence>
<keyword evidence="6" id="KW-0732">Signal</keyword>
<comment type="similarity">
    <text evidence="1">Belongs to the peptidase C40 family.</text>
</comment>
<evidence type="ECO:0000313" key="9">
    <source>
        <dbReference type="Proteomes" id="UP001500443"/>
    </source>
</evidence>
<dbReference type="PANTHER" id="PTHR47359">
    <property type="entry name" value="PEPTIDOGLYCAN DL-ENDOPEPTIDASE CWLO"/>
    <property type="match status" value="1"/>
</dbReference>
<dbReference type="InterPro" id="IPR038765">
    <property type="entry name" value="Papain-like_cys_pep_sf"/>
</dbReference>
<evidence type="ECO:0000256" key="3">
    <source>
        <dbReference type="ARBA" id="ARBA00022801"/>
    </source>
</evidence>
<evidence type="ECO:0000313" key="8">
    <source>
        <dbReference type="EMBL" id="GAA2113185.1"/>
    </source>
</evidence>
<feature type="domain" description="NlpC/P60" evidence="7">
    <location>
        <begin position="231"/>
        <end position="347"/>
    </location>
</feature>
<accession>A0ABN2XJ18</accession>
<dbReference type="PROSITE" id="PS51935">
    <property type="entry name" value="NLPC_P60"/>
    <property type="match status" value="1"/>
</dbReference>
<gene>
    <name evidence="8" type="ORF">GCM10009802_11730</name>
</gene>
<reference evidence="8 9" key="1">
    <citation type="journal article" date="2019" name="Int. J. Syst. Evol. Microbiol.">
        <title>The Global Catalogue of Microorganisms (GCM) 10K type strain sequencing project: providing services to taxonomists for standard genome sequencing and annotation.</title>
        <authorList>
            <consortium name="The Broad Institute Genomics Platform"/>
            <consortium name="The Broad Institute Genome Sequencing Center for Infectious Disease"/>
            <person name="Wu L."/>
            <person name="Ma J."/>
        </authorList>
    </citation>
    <scope>NUCLEOTIDE SEQUENCE [LARGE SCALE GENOMIC DNA]</scope>
    <source>
        <strain evidence="8 9">JCM 15481</strain>
    </source>
</reference>
<keyword evidence="5" id="KW-0175">Coiled coil</keyword>
<evidence type="ECO:0000256" key="4">
    <source>
        <dbReference type="ARBA" id="ARBA00022807"/>
    </source>
</evidence>
<dbReference type="InterPro" id="IPR051794">
    <property type="entry name" value="PG_Endopeptidase_C40"/>
</dbReference>
<feature type="coiled-coil region" evidence="5">
    <location>
        <begin position="171"/>
        <end position="215"/>
    </location>
</feature>
<dbReference type="PANTHER" id="PTHR47359:SF3">
    <property type="entry name" value="NLP_P60 DOMAIN-CONTAINING PROTEIN-RELATED"/>
    <property type="match status" value="1"/>
</dbReference>
<sequence length="347" mass="37428">MRENGGARRRRAWAAAVAGLLALLVPLTGPSAGAEPMPTVEEVHARVQRLYREAEAATDAYNDAEAKAGKQREKAERLDRAAGAASRRLAGLKDEAGALARAQYRGGGVPVEAQLLLSDDPEEFVGDLRLARKGQHAQRRLITEVTGTQRRLARYARAAAGTYERLERTRAARAEAKKEITERLAAAKELERKLRAEERARLRRLERERAREAQARWLDSGILDGTGAAATPAGEKAVAYAADQLGKDYVWGAEGPDTFDCSGLTMRAWEAAGVRIPRTSQAQLAGLPRVGVRGMRPGDLIIYHSDASHVGIYVGDGTIVHAPRPGRQVTVAGAGSMPIKAVVRPDA</sequence>
<evidence type="ECO:0000256" key="6">
    <source>
        <dbReference type="SAM" id="SignalP"/>
    </source>
</evidence>
<dbReference type="RefSeq" id="WP_344288565.1">
    <property type="nucleotide sequence ID" value="NZ_BAAAPF010000018.1"/>
</dbReference>
<proteinExistence type="inferred from homology"/>
<dbReference type="Gene3D" id="3.90.1720.10">
    <property type="entry name" value="endopeptidase domain like (from Nostoc punctiforme)"/>
    <property type="match status" value="1"/>
</dbReference>
<name>A0ABN2XJ18_9ACTN</name>
<feature type="chain" id="PRO_5045982756" evidence="6">
    <location>
        <begin position="35"/>
        <end position="347"/>
    </location>
</feature>
<evidence type="ECO:0000256" key="2">
    <source>
        <dbReference type="ARBA" id="ARBA00022670"/>
    </source>
</evidence>
<dbReference type="InterPro" id="IPR000064">
    <property type="entry name" value="NLP_P60_dom"/>
</dbReference>
<dbReference type="EMBL" id="BAAAPF010000018">
    <property type="protein sequence ID" value="GAA2113185.1"/>
    <property type="molecule type" value="Genomic_DNA"/>
</dbReference>
<dbReference type="Pfam" id="PF00877">
    <property type="entry name" value="NLPC_P60"/>
    <property type="match status" value="1"/>
</dbReference>
<feature type="coiled-coil region" evidence="5">
    <location>
        <begin position="40"/>
        <end position="95"/>
    </location>
</feature>
<keyword evidence="4" id="KW-0788">Thiol protease</keyword>
<evidence type="ECO:0000259" key="7">
    <source>
        <dbReference type="PROSITE" id="PS51935"/>
    </source>
</evidence>
<keyword evidence="2" id="KW-0645">Protease</keyword>
<keyword evidence="3" id="KW-0378">Hydrolase</keyword>
<evidence type="ECO:0000256" key="1">
    <source>
        <dbReference type="ARBA" id="ARBA00007074"/>
    </source>
</evidence>
<dbReference type="Proteomes" id="UP001500443">
    <property type="component" value="Unassembled WGS sequence"/>
</dbReference>
<dbReference type="SUPFAM" id="SSF54001">
    <property type="entry name" value="Cysteine proteinases"/>
    <property type="match status" value="1"/>
</dbReference>
<keyword evidence="9" id="KW-1185">Reference proteome</keyword>
<protein>
    <submittedName>
        <fullName evidence="8">C40 family peptidase</fullName>
    </submittedName>
</protein>
<feature type="signal peptide" evidence="6">
    <location>
        <begin position="1"/>
        <end position="34"/>
    </location>
</feature>